<sequence length="77" mass="9180">MSEKNYTVLPFPEEEFKETRVKQDNWYHNNKKQIPSNLIVNDVVDYGMVQYVKENPEATEEQVLEHMRMLQGSFAED</sequence>
<proteinExistence type="predicted"/>
<protein>
    <submittedName>
        <fullName evidence="1">Uncharacterized protein</fullName>
    </submittedName>
</protein>
<name>A0A2H0R981_UNCKA</name>
<organism evidence="1 2">
    <name type="scientific">candidate division WWE3 bacterium CG10_big_fil_rev_8_21_14_0_10_32_10</name>
    <dbReference type="NCBI Taxonomy" id="1975090"/>
    <lineage>
        <taxon>Bacteria</taxon>
        <taxon>Katanobacteria</taxon>
    </lineage>
</organism>
<evidence type="ECO:0000313" key="2">
    <source>
        <dbReference type="Proteomes" id="UP000230214"/>
    </source>
</evidence>
<dbReference type="EMBL" id="PCXU01000042">
    <property type="protein sequence ID" value="PIR43040.1"/>
    <property type="molecule type" value="Genomic_DNA"/>
</dbReference>
<dbReference type="Proteomes" id="UP000230214">
    <property type="component" value="Unassembled WGS sequence"/>
</dbReference>
<accession>A0A2H0R981</accession>
<reference evidence="1 2" key="1">
    <citation type="submission" date="2017-09" db="EMBL/GenBank/DDBJ databases">
        <title>Depth-based differentiation of microbial function through sediment-hosted aquifers and enrichment of novel symbionts in the deep terrestrial subsurface.</title>
        <authorList>
            <person name="Probst A.J."/>
            <person name="Ladd B."/>
            <person name="Jarett J.K."/>
            <person name="Geller-Mcgrath D.E."/>
            <person name="Sieber C.M."/>
            <person name="Emerson J.B."/>
            <person name="Anantharaman K."/>
            <person name="Thomas B.C."/>
            <person name="Malmstrom R."/>
            <person name="Stieglmeier M."/>
            <person name="Klingl A."/>
            <person name="Woyke T."/>
            <person name="Ryan C.M."/>
            <person name="Banfield J.F."/>
        </authorList>
    </citation>
    <scope>NUCLEOTIDE SEQUENCE [LARGE SCALE GENOMIC DNA]</scope>
    <source>
        <strain evidence="1">CG10_big_fil_rev_8_21_14_0_10_32_10</strain>
    </source>
</reference>
<comment type="caution">
    <text evidence="1">The sequence shown here is derived from an EMBL/GenBank/DDBJ whole genome shotgun (WGS) entry which is preliminary data.</text>
</comment>
<dbReference type="AlphaFoldDB" id="A0A2H0R981"/>
<evidence type="ECO:0000313" key="1">
    <source>
        <dbReference type="EMBL" id="PIR43040.1"/>
    </source>
</evidence>
<gene>
    <name evidence="1" type="ORF">COV24_04825</name>
</gene>